<dbReference type="InterPro" id="IPR023780">
    <property type="entry name" value="Chromo_domain"/>
</dbReference>
<dbReference type="InterPro" id="IPR016197">
    <property type="entry name" value="Chromo-like_dom_sf"/>
</dbReference>
<dbReference type="PANTHER" id="PTHR22812">
    <property type="entry name" value="CHROMOBOX PROTEIN"/>
    <property type="match status" value="1"/>
</dbReference>
<dbReference type="EnsemblMetazoa" id="SMAR002988-RA">
    <property type="protein sequence ID" value="SMAR002988-PA"/>
    <property type="gene ID" value="SMAR002988"/>
</dbReference>
<reference evidence="6" key="1">
    <citation type="submission" date="2011-05" db="EMBL/GenBank/DDBJ databases">
        <authorList>
            <person name="Richards S.R."/>
            <person name="Qu J."/>
            <person name="Jiang H."/>
            <person name="Jhangiani S.N."/>
            <person name="Agravi P."/>
            <person name="Goodspeed R."/>
            <person name="Gross S."/>
            <person name="Mandapat C."/>
            <person name="Jackson L."/>
            <person name="Mathew T."/>
            <person name="Pu L."/>
            <person name="Thornton R."/>
            <person name="Saada N."/>
            <person name="Wilczek-Boney K.B."/>
            <person name="Lee S."/>
            <person name="Kovar C."/>
            <person name="Wu Y."/>
            <person name="Scherer S.E."/>
            <person name="Worley K.C."/>
            <person name="Muzny D.M."/>
            <person name="Gibbs R."/>
        </authorList>
    </citation>
    <scope>NUCLEOTIDE SEQUENCE</scope>
    <source>
        <strain evidence="6">Brora</strain>
    </source>
</reference>
<dbReference type="Pfam" id="PF00385">
    <property type="entry name" value="Chromo"/>
    <property type="match status" value="1"/>
</dbReference>
<comment type="subcellular location">
    <subcellularLocation>
        <location evidence="1">Nucleus</location>
    </subcellularLocation>
</comment>
<evidence type="ECO:0000256" key="3">
    <source>
        <dbReference type="SAM" id="MobiDB-lite"/>
    </source>
</evidence>
<feature type="domain" description="Chromo" evidence="4">
    <location>
        <begin position="6"/>
        <end position="65"/>
    </location>
</feature>
<protein>
    <recommendedName>
        <fullName evidence="4">Chromo domain-containing protein</fullName>
    </recommendedName>
</protein>
<dbReference type="PROSITE" id="PS00598">
    <property type="entry name" value="CHROMO_1"/>
    <property type="match status" value="1"/>
</dbReference>
<dbReference type="EMBL" id="AFFK01018103">
    <property type="status" value="NOT_ANNOTATED_CDS"/>
    <property type="molecule type" value="Genomic_DNA"/>
</dbReference>
<dbReference type="HOGENOM" id="CLU_1356185_0_0_1"/>
<feature type="region of interest" description="Disordered" evidence="3">
    <location>
        <begin position="149"/>
        <end position="168"/>
    </location>
</feature>
<dbReference type="InterPro" id="IPR051219">
    <property type="entry name" value="Heterochromatin_chromo-domain"/>
</dbReference>
<evidence type="ECO:0000256" key="1">
    <source>
        <dbReference type="ARBA" id="ARBA00004123"/>
    </source>
</evidence>
<reference evidence="5" key="2">
    <citation type="submission" date="2015-02" db="UniProtKB">
        <authorList>
            <consortium name="EnsemblMetazoa"/>
        </authorList>
    </citation>
    <scope>IDENTIFICATION</scope>
</reference>
<dbReference type="OMA" id="HAKSQFH"/>
<evidence type="ECO:0000313" key="6">
    <source>
        <dbReference type="Proteomes" id="UP000014500"/>
    </source>
</evidence>
<dbReference type="InterPro" id="IPR023779">
    <property type="entry name" value="Chromodomain_CS"/>
</dbReference>
<organism evidence="5 6">
    <name type="scientific">Strigamia maritima</name>
    <name type="common">European centipede</name>
    <name type="synonym">Geophilus maritimus</name>
    <dbReference type="NCBI Taxonomy" id="126957"/>
    <lineage>
        <taxon>Eukaryota</taxon>
        <taxon>Metazoa</taxon>
        <taxon>Ecdysozoa</taxon>
        <taxon>Arthropoda</taxon>
        <taxon>Myriapoda</taxon>
        <taxon>Chilopoda</taxon>
        <taxon>Pleurostigmophora</taxon>
        <taxon>Geophilomorpha</taxon>
        <taxon>Linotaeniidae</taxon>
        <taxon>Strigamia</taxon>
    </lineage>
</organism>
<dbReference type="GO" id="GO:0005694">
    <property type="term" value="C:chromosome"/>
    <property type="evidence" value="ECO:0007669"/>
    <property type="project" value="UniProtKB-ARBA"/>
</dbReference>
<dbReference type="InterPro" id="IPR000953">
    <property type="entry name" value="Chromo/chromo_shadow_dom"/>
</dbReference>
<accession>T1IPN5</accession>
<sequence>MSDDEFEVEEILTSRIRNKQSEYLVRWKGYGSDSDTWEPAVNLLNCPEILDRFNATRDVKKNYSTKKRAPELKRSNSRSRSRSRSQVKPDEVMINGAISDDKHSVVAELVKSSLDISPRGFKEVAGRYPTIKEIKSYATQRSYQKLTTDTAHDQVSVSDDEVDDGAPSHHAKSQFHLGKYLFVFSGVVCGFAIIWAECGLEI</sequence>
<evidence type="ECO:0000313" key="5">
    <source>
        <dbReference type="EnsemblMetazoa" id="SMAR002988-PA"/>
    </source>
</evidence>
<dbReference type="GO" id="GO:0005634">
    <property type="term" value="C:nucleus"/>
    <property type="evidence" value="ECO:0007669"/>
    <property type="project" value="UniProtKB-SubCell"/>
</dbReference>
<evidence type="ECO:0000256" key="2">
    <source>
        <dbReference type="ARBA" id="ARBA00023242"/>
    </source>
</evidence>
<dbReference type="Gene3D" id="2.40.50.40">
    <property type="match status" value="1"/>
</dbReference>
<dbReference type="STRING" id="126957.T1IPN5"/>
<dbReference type="Proteomes" id="UP000014500">
    <property type="component" value="Unassembled WGS sequence"/>
</dbReference>
<dbReference type="SUPFAM" id="SSF54160">
    <property type="entry name" value="Chromo domain-like"/>
    <property type="match status" value="1"/>
</dbReference>
<keyword evidence="2" id="KW-0539">Nucleus</keyword>
<dbReference type="CDD" id="cd00024">
    <property type="entry name" value="CD_CSD"/>
    <property type="match status" value="1"/>
</dbReference>
<dbReference type="AlphaFoldDB" id="T1IPN5"/>
<dbReference type="PROSITE" id="PS50013">
    <property type="entry name" value="CHROMO_2"/>
    <property type="match status" value="1"/>
</dbReference>
<evidence type="ECO:0000259" key="4">
    <source>
        <dbReference type="PROSITE" id="PS50013"/>
    </source>
</evidence>
<name>T1IPN5_STRMM</name>
<dbReference type="InterPro" id="IPR017984">
    <property type="entry name" value="Chromo_dom_subgr"/>
</dbReference>
<proteinExistence type="predicted"/>
<dbReference type="PRINTS" id="PR00504">
    <property type="entry name" value="CHROMODOMAIN"/>
</dbReference>
<dbReference type="eggNOG" id="KOG1911">
    <property type="taxonomic scope" value="Eukaryota"/>
</dbReference>
<feature type="region of interest" description="Disordered" evidence="3">
    <location>
        <begin position="61"/>
        <end position="94"/>
    </location>
</feature>
<dbReference type="SMART" id="SM00298">
    <property type="entry name" value="CHROMO"/>
    <property type="match status" value="1"/>
</dbReference>
<feature type="compositionally biased region" description="Basic residues" evidence="3">
    <location>
        <begin position="75"/>
        <end position="85"/>
    </location>
</feature>
<keyword evidence="6" id="KW-1185">Reference proteome</keyword>
<dbReference type="PhylomeDB" id="T1IPN5"/>